<gene>
    <name evidence="1" type="ORF">KIK155_LOCUS23768</name>
</gene>
<dbReference type="EMBL" id="CAJNYV010004236">
    <property type="protein sequence ID" value="CAF3656495.1"/>
    <property type="molecule type" value="Genomic_DNA"/>
</dbReference>
<sequence>MSHHIFTVFIQLTHLIFYESSHEHTVRLLFYIPSRRISSSTLLVLRISVQCFHHCLFILDGRFNQLHTLHIHLANLGSPEAIIKSQAEIPNLKCFVLSCVLPTYDYDSLIPPLVHRMSNLEKLGLHLTIHVNATFIDGNNLKKYILNHMPKLNIFSFDLHSIASINNLIRLPLKEDIHQAFRNFPCTQITTRIDYFLEENWVSLRDTRPFEHEIFIQIIQSFPFMENLSVNNRHSQNQKQPVASMNDNHNLSMVNYCYLTRLSMRPVHDDYIEEFLLNTKIYFENNITLDIDYKSLQRVTNSFTREDTRNNCIKIKQLNLYNEIQYPKEIQDYFPFAKIK</sequence>
<proteinExistence type="predicted"/>
<comment type="caution">
    <text evidence="1">The sequence shown here is derived from an EMBL/GenBank/DDBJ whole genome shotgun (WGS) entry which is preliminary data.</text>
</comment>
<evidence type="ECO:0000313" key="2">
    <source>
        <dbReference type="Proteomes" id="UP000663865"/>
    </source>
</evidence>
<organism evidence="1 2">
    <name type="scientific">Rotaria socialis</name>
    <dbReference type="NCBI Taxonomy" id="392032"/>
    <lineage>
        <taxon>Eukaryota</taxon>
        <taxon>Metazoa</taxon>
        <taxon>Spiralia</taxon>
        <taxon>Gnathifera</taxon>
        <taxon>Rotifera</taxon>
        <taxon>Eurotatoria</taxon>
        <taxon>Bdelloidea</taxon>
        <taxon>Philodinida</taxon>
        <taxon>Philodinidae</taxon>
        <taxon>Rotaria</taxon>
    </lineage>
</organism>
<dbReference type="AlphaFoldDB" id="A0A818RU22"/>
<dbReference type="Proteomes" id="UP000663865">
    <property type="component" value="Unassembled WGS sequence"/>
</dbReference>
<evidence type="ECO:0000313" key="1">
    <source>
        <dbReference type="EMBL" id="CAF3656495.1"/>
    </source>
</evidence>
<protein>
    <submittedName>
        <fullName evidence="1">Uncharacterized protein</fullName>
    </submittedName>
</protein>
<accession>A0A818RU22</accession>
<name>A0A818RU22_9BILA</name>
<reference evidence="1" key="1">
    <citation type="submission" date="2021-02" db="EMBL/GenBank/DDBJ databases">
        <authorList>
            <person name="Nowell W R."/>
        </authorList>
    </citation>
    <scope>NUCLEOTIDE SEQUENCE</scope>
</reference>